<name>A0ABP8NS87_9BACT</name>
<evidence type="ECO:0000259" key="5">
    <source>
        <dbReference type="Pfam" id="PF14905"/>
    </source>
</evidence>
<reference evidence="7" key="1">
    <citation type="journal article" date="2019" name="Int. J. Syst. Evol. Microbiol.">
        <title>The Global Catalogue of Microorganisms (GCM) 10K type strain sequencing project: providing services to taxonomists for standard genome sequencing and annotation.</title>
        <authorList>
            <consortium name="The Broad Institute Genomics Platform"/>
            <consortium name="The Broad Institute Genome Sequencing Center for Infectious Disease"/>
            <person name="Wu L."/>
            <person name="Ma J."/>
        </authorList>
    </citation>
    <scope>NUCLEOTIDE SEQUENCE [LARGE SCALE GENOMIC DNA]</scope>
    <source>
        <strain evidence="7">JCM 17927</strain>
    </source>
</reference>
<sequence length="810" mass="90147">MSSVTQLFALLCLASTAYAQQAITGSVRATDGRPLAYANVLLLHANDSSLAKGAVVNDNGSYAFEQLSPGRYLVAARMVGYQIRYSSIVTLSATTGTHRLEPLVATAAEKQLNEVTITARKPIFEQQIDKLVINPSAMISAAGGTVLDVLERSPGVRVDRQNAGITLSGRQGVMVMINGKLSRLPLETLAQMLGGMNADNVEKIELITSPPAKYDAEGNAGLINIVLKRRQDEGTNGGFSLMGGYGKYEKAGGSLNVNHNQGRVNLFANASYNYDNRWFDFLANRIQPVLDELWHNEQYSDRYTKLVNGDFRVGADISLTRRTTLLAQVQGLTNRFVATSYNSSSTRLLNAGNPFTESSLLWLSDSRWHNLGGSIGLAHEFAGGQSFTVDADYQHYTNSGPNSLEVGQFYSSRPEITPVQSVNTTKQTSIDFWVLKADYAQPLGRGWKLETGVKLNRSDIDNALGVEKKIDGHFIIDSAMTNTAIFYENIGAVYGSVSGKLGAKTDVQGGLRAEATHTNIRNLAGQKLLDRRYLNLFPSASLAHKLSPQHTLNLTYSRRITRPGYTDLTPNFFLTDPNTYYVGNINLKPAFTSSIRAGYQYKSRYFVWLGYSRERNTIFRHQPVIRPGRPELIHMVQNFDQVDVFSAELTLPLTLTDWWSVQNNVLAFIRTAQTQFDVAPFYQRNLIWNVNSVHSFRLGNQLTAEVSVLYRSLLPAGVMNLRSMTNVVVGIQKVLPNNRGRLSLTVNDLFWTNQLKWYVAFPEQQIDFEATLRDAPRIVKVTYTRSFGSKSIKATRDRRAADDEKKRISF</sequence>
<dbReference type="Gene3D" id="2.40.170.20">
    <property type="entry name" value="TonB-dependent receptor, beta-barrel domain"/>
    <property type="match status" value="1"/>
</dbReference>
<organism evidence="6 7">
    <name type="scientific">Nibrella saemangeumensis</name>
    <dbReference type="NCBI Taxonomy" id="1084526"/>
    <lineage>
        <taxon>Bacteria</taxon>
        <taxon>Pseudomonadati</taxon>
        <taxon>Bacteroidota</taxon>
        <taxon>Cytophagia</taxon>
        <taxon>Cytophagales</taxon>
        <taxon>Spirosomataceae</taxon>
        <taxon>Nibrella</taxon>
    </lineage>
</organism>
<feature type="signal peptide" evidence="4">
    <location>
        <begin position="1"/>
        <end position="19"/>
    </location>
</feature>
<accession>A0ABP8NS87</accession>
<evidence type="ECO:0000256" key="2">
    <source>
        <dbReference type="ARBA" id="ARBA00023136"/>
    </source>
</evidence>
<dbReference type="InterPro" id="IPR037066">
    <property type="entry name" value="Plug_dom_sf"/>
</dbReference>
<evidence type="ECO:0000256" key="3">
    <source>
        <dbReference type="ARBA" id="ARBA00023237"/>
    </source>
</evidence>
<comment type="caution">
    <text evidence="6">The sequence shown here is derived from an EMBL/GenBank/DDBJ whole genome shotgun (WGS) entry which is preliminary data.</text>
</comment>
<dbReference type="SUPFAM" id="SSF49452">
    <property type="entry name" value="Starch-binding domain-like"/>
    <property type="match status" value="1"/>
</dbReference>
<dbReference type="InterPro" id="IPR041700">
    <property type="entry name" value="OMP_b-brl_3"/>
</dbReference>
<dbReference type="PANTHER" id="PTHR40980">
    <property type="entry name" value="PLUG DOMAIN-CONTAINING PROTEIN"/>
    <property type="match status" value="1"/>
</dbReference>
<dbReference type="RefSeq" id="WP_345250089.1">
    <property type="nucleotide sequence ID" value="NZ_BAABHD010000084.1"/>
</dbReference>
<proteinExistence type="predicted"/>
<protein>
    <submittedName>
        <fullName evidence="6">Outer membrane beta-barrel family protein</fullName>
    </submittedName>
</protein>
<keyword evidence="3" id="KW-0998">Cell outer membrane</keyword>
<gene>
    <name evidence="6" type="ORF">GCM10023189_59320</name>
</gene>
<feature type="domain" description="Outer membrane protein beta-barrel" evidence="5">
    <location>
        <begin position="383"/>
        <end position="774"/>
    </location>
</feature>
<keyword evidence="7" id="KW-1185">Reference proteome</keyword>
<dbReference type="Proteomes" id="UP001501175">
    <property type="component" value="Unassembled WGS sequence"/>
</dbReference>
<dbReference type="InterPro" id="IPR013784">
    <property type="entry name" value="Carb-bd-like_fold"/>
</dbReference>
<evidence type="ECO:0000256" key="1">
    <source>
        <dbReference type="ARBA" id="ARBA00004442"/>
    </source>
</evidence>
<dbReference type="InterPro" id="IPR036942">
    <property type="entry name" value="Beta-barrel_TonB_sf"/>
</dbReference>
<evidence type="ECO:0000313" key="6">
    <source>
        <dbReference type="EMBL" id="GAA4470549.1"/>
    </source>
</evidence>
<dbReference type="EMBL" id="BAABHD010000084">
    <property type="protein sequence ID" value="GAA4470549.1"/>
    <property type="molecule type" value="Genomic_DNA"/>
</dbReference>
<keyword evidence="4" id="KW-0732">Signal</keyword>
<comment type="subcellular location">
    <subcellularLocation>
        <location evidence="1">Cell outer membrane</location>
    </subcellularLocation>
</comment>
<dbReference type="Gene3D" id="2.60.40.1120">
    <property type="entry name" value="Carboxypeptidase-like, regulatory domain"/>
    <property type="match status" value="1"/>
</dbReference>
<dbReference type="Pfam" id="PF14905">
    <property type="entry name" value="OMP_b-brl_3"/>
    <property type="match status" value="1"/>
</dbReference>
<keyword evidence="2" id="KW-0472">Membrane</keyword>
<evidence type="ECO:0000313" key="7">
    <source>
        <dbReference type="Proteomes" id="UP001501175"/>
    </source>
</evidence>
<evidence type="ECO:0000256" key="4">
    <source>
        <dbReference type="SAM" id="SignalP"/>
    </source>
</evidence>
<dbReference type="SUPFAM" id="SSF56935">
    <property type="entry name" value="Porins"/>
    <property type="match status" value="1"/>
</dbReference>
<dbReference type="Pfam" id="PF13620">
    <property type="entry name" value="CarboxypepD_reg"/>
    <property type="match status" value="1"/>
</dbReference>
<dbReference type="Gene3D" id="2.170.130.10">
    <property type="entry name" value="TonB-dependent receptor, plug domain"/>
    <property type="match status" value="1"/>
</dbReference>
<feature type="chain" id="PRO_5046022094" evidence="4">
    <location>
        <begin position="20"/>
        <end position="810"/>
    </location>
</feature>
<dbReference type="PANTHER" id="PTHR40980:SF4">
    <property type="entry name" value="TONB-DEPENDENT RECEPTOR-LIKE BETA-BARREL DOMAIN-CONTAINING PROTEIN"/>
    <property type="match status" value="1"/>
</dbReference>